<dbReference type="PANTHER" id="PTHR11005">
    <property type="entry name" value="LYSOSOMAL ACID LIPASE-RELATED"/>
    <property type="match status" value="1"/>
</dbReference>
<name>A0A821U4H6_9BILA</name>
<organism evidence="1 2">
    <name type="scientific">Rotaria socialis</name>
    <dbReference type="NCBI Taxonomy" id="392032"/>
    <lineage>
        <taxon>Eukaryota</taxon>
        <taxon>Metazoa</taxon>
        <taxon>Spiralia</taxon>
        <taxon>Gnathifera</taxon>
        <taxon>Rotifera</taxon>
        <taxon>Eurotatoria</taxon>
        <taxon>Bdelloidea</taxon>
        <taxon>Philodinida</taxon>
        <taxon>Philodinidae</taxon>
        <taxon>Rotaria</taxon>
    </lineage>
</organism>
<evidence type="ECO:0000313" key="2">
    <source>
        <dbReference type="Proteomes" id="UP000663873"/>
    </source>
</evidence>
<keyword evidence="2" id="KW-1185">Reference proteome</keyword>
<evidence type="ECO:0000313" key="1">
    <source>
        <dbReference type="EMBL" id="CAF4883426.1"/>
    </source>
</evidence>
<proteinExistence type="predicted"/>
<dbReference type="InterPro" id="IPR029058">
    <property type="entry name" value="AB_hydrolase_fold"/>
</dbReference>
<reference evidence="1" key="1">
    <citation type="submission" date="2021-02" db="EMBL/GenBank/DDBJ databases">
        <authorList>
            <person name="Nowell W R."/>
        </authorList>
    </citation>
    <scope>NUCLEOTIDE SEQUENCE</scope>
</reference>
<sequence length="81" mass="9565">QTTPPEYNIRAVKTPTAIFWSSDDWLADATDVSYIFDNLPNIVYEKYVPDYNHLDFVWAISANKFVYSDLLNVMQKYYPFN</sequence>
<accession>A0A821U4H6</accession>
<gene>
    <name evidence="1" type="ORF">UJA718_LOCUS44794</name>
</gene>
<dbReference type="EMBL" id="CAJOBP010071109">
    <property type="protein sequence ID" value="CAF4883426.1"/>
    <property type="molecule type" value="Genomic_DNA"/>
</dbReference>
<dbReference type="Gene3D" id="3.40.50.1820">
    <property type="entry name" value="alpha/beta hydrolase"/>
    <property type="match status" value="1"/>
</dbReference>
<dbReference type="AlphaFoldDB" id="A0A821U4H6"/>
<comment type="caution">
    <text evidence="1">The sequence shown here is derived from an EMBL/GenBank/DDBJ whole genome shotgun (WGS) entry which is preliminary data.</text>
</comment>
<dbReference type="SUPFAM" id="SSF53474">
    <property type="entry name" value="alpha/beta-Hydrolases"/>
    <property type="match status" value="1"/>
</dbReference>
<protein>
    <recommendedName>
        <fullName evidence="3">Lipase</fullName>
    </recommendedName>
</protein>
<evidence type="ECO:0008006" key="3">
    <source>
        <dbReference type="Google" id="ProtNLM"/>
    </source>
</evidence>
<dbReference type="Proteomes" id="UP000663873">
    <property type="component" value="Unassembled WGS sequence"/>
</dbReference>
<feature type="non-terminal residue" evidence="1">
    <location>
        <position position="1"/>
    </location>
</feature>